<feature type="non-terminal residue" evidence="1">
    <location>
        <position position="1"/>
    </location>
</feature>
<evidence type="ECO:0000313" key="1">
    <source>
        <dbReference type="EMBL" id="KIJ26330.1"/>
    </source>
</evidence>
<reference evidence="1 2" key="1">
    <citation type="submission" date="2014-06" db="EMBL/GenBank/DDBJ databases">
        <title>Evolutionary Origins and Diversification of the Mycorrhizal Mutualists.</title>
        <authorList>
            <consortium name="DOE Joint Genome Institute"/>
            <consortium name="Mycorrhizal Genomics Consortium"/>
            <person name="Kohler A."/>
            <person name="Kuo A."/>
            <person name="Nagy L.G."/>
            <person name="Floudas D."/>
            <person name="Copeland A."/>
            <person name="Barry K.W."/>
            <person name="Cichocki N."/>
            <person name="Veneault-Fourrey C."/>
            <person name="LaButti K."/>
            <person name="Lindquist E.A."/>
            <person name="Lipzen A."/>
            <person name="Lundell T."/>
            <person name="Morin E."/>
            <person name="Murat C."/>
            <person name="Riley R."/>
            <person name="Ohm R."/>
            <person name="Sun H."/>
            <person name="Tunlid A."/>
            <person name="Henrissat B."/>
            <person name="Grigoriev I.V."/>
            <person name="Hibbett D.S."/>
            <person name="Martin F."/>
        </authorList>
    </citation>
    <scope>NUCLEOTIDE SEQUENCE [LARGE SCALE GENOMIC DNA]</scope>
    <source>
        <strain evidence="1 2">SS14</strain>
    </source>
</reference>
<dbReference type="EMBL" id="KN837374">
    <property type="protein sequence ID" value="KIJ26330.1"/>
    <property type="molecule type" value="Genomic_DNA"/>
</dbReference>
<keyword evidence="2" id="KW-1185">Reference proteome</keyword>
<name>A0A0C9UM21_SPHS4</name>
<organism evidence="1 2">
    <name type="scientific">Sphaerobolus stellatus (strain SS14)</name>
    <dbReference type="NCBI Taxonomy" id="990650"/>
    <lineage>
        <taxon>Eukaryota</taxon>
        <taxon>Fungi</taxon>
        <taxon>Dikarya</taxon>
        <taxon>Basidiomycota</taxon>
        <taxon>Agaricomycotina</taxon>
        <taxon>Agaricomycetes</taxon>
        <taxon>Phallomycetidae</taxon>
        <taxon>Geastrales</taxon>
        <taxon>Sphaerobolaceae</taxon>
        <taxon>Sphaerobolus</taxon>
    </lineage>
</organism>
<gene>
    <name evidence="1" type="ORF">M422DRAFT_38284</name>
</gene>
<protein>
    <submittedName>
        <fullName evidence="1">Uncharacterized protein</fullName>
    </submittedName>
</protein>
<dbReference type="HOGENOM" id="CLU_3093242_0_0_1"/>
<evidence type="ECO:0000313" key="2">
    <source>
        <dbReference type="Proteomes" id="UP000054279"/>
    </source>
</evidence>
<dbReference type="AlphaFoldDB" id="A0A0C9UM21"/>
<dbReference type="Proteomes" id="UP000054279">
    <property type="component" value="Unassembled WGS sequence"/>
</dbReference>
<accession>A0A0C9UM21</accession>
<dbReference type="OrthoDB" id="1055148at2759"/>
<sequence length="52" mass="5834">LPDASIETGYSSGFNIRPLPFQCDIKVRNSKIKDVIEREGREAEEAFKSAGY</sequence>
<proteinExistence type="predicted"/>